<sequence length="412" mass="45621">MPGIFLLYTFAKIIKYIKFYLRVKKLTSLLLISLAFYNLEAQSLIQAYKNRADQVSQTNITTMLQEFENLGVKTTGSVANTNTLNWLKAKYQSYGYTANQIVEDPFTFGSTSSKNLIITKTGTLYPNIYVIICGHYDTITGNGVSDNGSGTSIILEAARILKDIPTDYSIKFIHFSGEEQGLYGSTHYADNVVFQNNVRQLNIRVVFNIDQVGGKIGNNNNAIKCESDQSGQSGNNAQSLSFTQQLANCTTLYSPLQTVMSNAYASDYIPFEQNGDIITGFYENVRSYNEHTVNDTFVNVDPTYVFNVGKAAVGALQHFATASTTLLATEEKSINSLETVKIYPNPAKDILNIELPKDIKSFNLEITDMNGRLVISKENETQINVSALTNGAYLATIKTKDSKAVRKIIIGK</sequence>
<keyword evidence="4" id="KW-0031">Aminopeptidase</keyword>
<dbReference type="GO" id="GO:0008235">
    <property type="term" value="F:metalloexopeptidase activity"/>
    <property type="evidence" value="ECO:0007669"/>
    <property type="project" value="InterPro"/>
</dbReference>
<dbReference type="AlphaFoldDB" id="A0A1M4T2J9"/>
<dbReference type="NCBIfam" id="TIGR04183">
    <property type="entry name" value="Por_Secre_tail"/>
    <property type="match status" value="1"/>
</dbReference>
<reference evidence="5" key="1">
    <citation type="submission" date="2016-11" db="EMBL/GenBank/DDBJ databases">
        <authorList>
            <person name="Varghese N."/>
            <person name="Submissions S."/>
        </authorList>
    </citation>
    <scope>NUCLEOTIDE SEQUENCE [LARGE SCALE GENOMIC DNA]</scope>
    <source>
        <strain evidence="5">DSM 26898</strain>
    </source>
</reference>
<dbReference type="PANTHER" id="PTHR12147:SF26">
    <property type="entry name" value="PEPTIDASE M28 DOMAIN-CONTAINING PROTEIN"/>
    <property type="match status" value="1"/>
</dbReference>
<keyword evidence="4" id="KW-0645">Protease</keyword>
<evidence type="ECO:0000256" key="1">
    <source>
        <dbReference type="ARBA" id="ARBA00022729"/>
    </source>
</evidence>
<keyword evidence="5" id="KW-1185">Reference proteome</keyword>
<evidence type="ECO:0000259" key="2">
    <source>
        <dbReference type="Pfam" id="PF04389"/>
    </source>
</evidence>
<evidence type="ECO:0000259" key="3">
    <source>
        <dbReference type="Pfam" id="PF18962"/>
    </source>
</evidence>
<dbReference type="InterPro" id="IPR045175">
    <property type="entry name" value="M28_fam"/>
</dbReference>
<evidence type="ECO:0000313" key="5">
    <source>
        <dbReference type="Proteomes" id="UP000184236"/>
    </source>
</evidence>
<protein>
    <submittedName>
        <fullName evidence="4">Aminopeptidase YwaD</fullName>
    </submittedName>
</protein>
<dbReference type="GO" id="GO:0004177">
    <property type="term" value="F:aminopeptidase activity"/>
    <property type="evidence" value="ECO:0007669"/>
    <property type="project" value="UniProtKB-KW"/>
</dbReference>
<organism evidence="4 5">
    <name type="scientific">Chryseobacterium takakiae</name>
    <dbReference type="NCBI Taxonomy" id="1302685"/>
    <lineage>
        <taxon>Bacteria</taxon>
        <taxon>Pseudomonadati</taxon>
        <taxon>Bacteroidota</taxon>
        <taxon>Flavobacteriia</taxon>
        <taxon>Flavobacteriales</taxon>
        <taxon>Weeksellaceae</taxon>
        <taxon>Chryseobacterium group</taxon>
        <taxon>Chryseobacterium</taxon>
    </lineage>
</organism>
<dbReference type="SUPFAM" id="SSF53187">
    <property type="entry name" value="Zn-dependent exopeptidases"/>
    <property type="match status" value="1"/>
</dbReference>
<dbReference type="EMBL" id="FQVO01000001">
    <property type="protein sequence ID" value="SHE38618.1"/>
    <property type="molecule type" value="Genomic_DNA"/>
</dbReference>
<dbReference type="Gene3D" id="3.40.630.10">
    <property type="entry name" value="Zn peptidases"/>
    <property type="match status" value="1"/>
</dbReference>
<dbReference type="InterPro" id="IPR007484">
    <property type="entry name" value="Peptidase_M28"/>
</dbReference>
<name>A0A1M4T2J9_9FLAO</name>
<feature type="domain" description="Peptidase M28" evidence="2">
    <location>
        <begin position="116"/>
        <end position="312"/>
    </location>
</feature>
<proteinExistence type="predicted"/>
<dbReference type="GO" id="GO:0006508">
    <property type="term" value="P:proteolysis"/>
    <property type="evidence" value="ECO:0007669"/>
    <property type="project" value="InterPro"/>
</dbReference>
<keyword evidence="1" id="KW-0732">Signal</keyword>
<dbReference type="Pfam" id="PF18962">
    <property type="entry name" value="Por_Secre_tail"/>
    <property type="match status" value="1"/>
</dbReference>
<feature type="domain" description="Secretion system C-terminal sorting" evidence="3">
    <location>
        <begin position="342"/>
        <end position="410"/>
    </location>
</feature>
<dbReference type="Proteomes" id="UP000184236">
    <property type="component" value="Unassembled WGS sequence"/>
</dbReference>
<dbReference type="PANTHER" id="PTHR12147">
    <property type="entry name" value="METALLOPEPTIDASE M28 FAMILY MEMBER"/>
    <property type="match status" value="1"/>
</dbReference>
<dbReference type="STRING" id="1302685.SAMN05444408_101179"/>
<accession>A0A1M4T2J9</accession>
<evidence type="ECO:0000313" key="4">
    <source>
        <dbReference type="EMBL" id="SHE38618.1"/>
    </source>
</evidence>
<gene>
    <name evidence="4" type="ORF">SAMN05444408_101179</name>
</gene>
<keyword evidence="4" id="KW-0378">Hydrolase</keyword>
<dbReference type="InterPro" id="IPR026444">
    <property type="entry name" value="Secre_tail"/>
</dbReference>
<dbReference type="Pfam" id="PF04389">
    <property type="entry name" value="Peptidase_M28"/>
    <property type="match status" value="1"/>
</dbReference>